<evidence type="ECO:0000256" key="2">
    <source>
        <dbReference type="ARBA" id="ARBA00008564"/>
    </source>
</evidence>
<dbReference type="EMBL" id="LVJN01000018">
    <property type="protein sequence ID" value="OSM05005.1"/>
    <property type="molecule type" value="Genomic_DNA"/>
</dbReference>
<name>A0A1Y2K889_9PROT</name>
<feature type="transmembrane region" description="Helical" evidence="6">
    <location>
        <begin position="62"/>
        <end position="83"/>
    </location>
</feature>
<gene>
    <name evidence="7" type="ORF">MAIT1_03133</name>
</gene>
<dbReference type="Proteomes" id="UP000194003">
    <property type="component" value="Unassembled WGS sequence"/>
</dbReference>
<dbReference type="Pfam" id="PF02361">
    <property type="entry name" value="CbiQ"/>
    <property type="match status" value="1"/>
</dbReference>
<comment type="caution">
    <text evidence="7">The sequence shown here is derived from an EMBL/GenBank/DDBJ whole genome shotgun (WGS) entry which is preliminary data.</text>
</comment>
<protein>
    <recommendedName>
        <fullName evidence="9">Cobalt transport protein</fullName>
    </recommendedName>
</protein>
<evidence type="ECO:0000256" key="4">
    <source>
        <dbReference type="ARBA" id="ARBA00022989"/>
    </source>
</evidence>
<accession>A0A1Y2K889</accession>
<reference evidence="7 8" key="1">
    <citation type="journal article" date="2016" name="BMC Genomics">
        <title>Combined genomic and structural analyses of a cultured magnetotactic bacterium reveals its niche adaptation to a dynamic environment.</title>
        <authorList>
            <person name="Araujo A.C."/>
            <person name="Morillo V."/>
            <person name="Cypriano J."/>
            <person name="Teixeira L.C."/>
            <person name="Leao P."/>
            <person name="Lyra S."/>
            <person name="Almeida L.G."/>
            <person name="Bazylinski D.A."/>
            <person name="Vasconcellos A.T."/>
            <person name="Abreu F."/>
            <person name="Lins U."/>
        </authorList>
    </citation>
    <scope>NUCLEOTIDE SEQUENCE [LARGE SCALE GENOMIC DNA]</scope>
    <source>
        <strain evidence="7 8">IT-1</strain>
    </source>
</reference>
<evidence type="ECO:0000313" key="8">
    <source>
        <dbReference type="Proteomes" id="UP000194003"/>
    </source>
</evidence>
<keyword evidence="4 6" id="KW-1133">Transmembrane helix</keyword>
<evidence type="ECO:0000256" key="5">
    <source>
        <dbReference type="ARBA" id="ARBA00023136"/>
    </source>
</evidence>
<comment type="subcellular location">
    <subcellularLocation>
        <location evidence="1">Membrane</location>
        <topology evidence="1">Multi-pass membrane protein</topology>
    </subcellularLocation>
</comment>
<sequence length="247" mass="27294">MLVRRSAQAKILALTLLLLALLSGDPAQSWGWRLAALLLALAWWDSDAGLVNTARFIWRLRWLLLAIALLHLWLTPGPPLALLSWSLPISFNGVIHGLAQAARLLTFAIAAWVFARVTPMASLMAAVGRWLPTWAPPSLQRALAIAAHALTVLGQMRLHAARYRQGVRLHAGAAPRGAMARMGQWTRFFDAMITRVLWQARQQEWALRARGFDALPLDLESVPPWRVADWALLAAPLLALLLTRAGV</sequence>
<evidence type="ECO:0000256" key="6">
    <source>
        <dbReference type="SAM" id="Phobius"/>
    </source>
</evidence>
<keyword evidence="3 6" id="KW-0812">Transmembrane</keyword>
<keyword evidence="5 6" id="KW-0472">Membrane</keyword>
<dbReference type="STRING" id="1434232.MAIT1_03133"/>
<evidence type="ECO:0000256" key="1">
    <source>
        <dbReference type="ARBA" id="ARBA00004141"/>
    </source>
</evidence>
<dbReference type="InterPro" id="IPR003339">
    <property type="entry name" value="ABC/ECF_trnsptr_transmembrane"/>
</dbReference>
<evidence type="ECO:0000256" key="3">
    <source>
        <dbReference type="ARBA" id="ARBA00022692"/>
    </source>
</evidence>
<feature type="transmembrane region" description="Helical" evidence="6">
    <location>
        <begin position="104"/>
        <end position="127"/>
    </location>
</feature>
<organism evidence="7 8">
    <name type="scientific">Magnetofaba australis IT-1</name>
    <dbReference type="NCBI Taxonomy" id="1434232"/>
    <lineage>
        <taxon>Bacteria</taxon>
        <taxon>Pseudomonadati</taxon>
        <taxon>Pseudomonadota</taxon>
        <taxon>Magnetococcia</taxon>
        <taxon>Magnetococcales</taxon>
        <taxon>Magnetococcaceae</taxon>
        <taxon>Magnetofaba</taxon>
    </lineage>
</organism>
<keyword evidence="8" id="KW-1185">Reference proteome</keyword>
<evidence type="ECO:0008006" key="9">
    <source>
        <dbReference type="Google" id="ProtNLM"/>
    </source>
</evidence>
<evidence type="ECO:0000313" key="7">
    <source>
        <dbReference type="EMBL" id="OSM05005.1"/>
    </source>
</evidence>
<dbReference type="GO" id="GO:0005886">
    <property type="term" value="C:plasma membrane"/>
    <property type="evidence" value="ECO:0007669"/>
    <property type="project" value="UniProtKB-ARBA"/>
</dbReference>
<dbReference type="RefSeq" id="WP_085441649.1">
    <property type="nucleotide sequence ID" value="NZ_LVJN01000018.1"/>
</dbReference>
<dbReference type="AlphaFoldDB" id="A0A1Y2K889"/>
<comment type="similarity">
    <text evidence="2">Belongs to the CbiQ family.</text>
</comment>
<proteinExistence type="inferred from homology"/>